<dbReference type="Proteomes" id="UP001497516">
    <property type="component" value="Chromosome 1"/>
</dbReference>
<keyword evidence="3" id="KW-1185">Reference proteome</keyword>
<feature type="compositionally biased region" description="Polar residues" evidence="1">
    <location>
        <begin position="28"/>
        <end position="38"/>
    </location>
</feature>
<accession>A0AAV2CDL3</accession>
<organism evidence="2 3">
    <name type="scientific">Linum trigynum</name>
    <dbReference type="NCBI Taxonomy" id="586398"/>
    <lineage>
        <taxon>Eukaryota</taxon>
        <taxon>Viridiplantae</taxon>
        <taxon>Streptophyta</taxon>
        <taxon>Embryophyta</taxon>
        <taxon>Tracheophyta</taxon>
        <taxon>Spermatophyta</taxon>
        <taxon>Magnoliopsida</taxon>
        <taxon>eudicotyledons</taxon>
        <taxon>Gunneridae</taxon>
        <taxon>Pentapetalae</taxon>
        <taxon>rosids</taxon>
        <taxon>fabids</taxon>
        <taxon>Malpighiales</taxon>
        <taxon>Linaceae</taxon>
        <taxon>Linum</taxon>
    </lineage>
</organism>
<evidence type="ECO:0000313" key="2">
    <source>
        <dbReference type="EMBL" id="CAL1354580.1"/>
    </source>
</evidence>
<dbReference type="AlphaFoldDB" id="A0AAV2CDL3"/>
<evidence type="ECO:0000313" key="3">
    <source>
        <dbReference type="Proteomes" id="UP001497516"/>
    </source>
</evidence>
<reference evidence="2 3" key="1">
    <citation type="submission" date="2024-04" db="EMBL/GenBank/DDBJ databases">
        <authorList>
            <person name="Fracassetti M."/>
        </authorList>
    </citation>
    <scope>NUCLEOTIDE SEQUENCE [LARGE SCALE GENOMIC DNA]</scope>
</reference>
<feature type="region of interest" description="Disordered" evidence="1">
    <location>
        <begin position="1"/>
        <end position="73"/>
    </location>
</feature>
<gene>
    <name evidence="2" type="ORF">LTRI10_LOCUS2381</name>
</gene>
<name>A0AAV2CDL3_9ROSI</name>
<protein>
    <submittedName>
        <fullName evidence="2">Uncharacterized protein</fullName>
    </submittedName>
</protein>
<proteinExistence type="predicted"/>
<sequence>MVAGNPRKASNDNNSSGRNRLAVPVQMKHQQLSPTVQDGETRSPGDSPVESDMHQSPLRRKQSPRGFVMNRSPKIKLARRWAAETANAKKSTC</sequence>
<dbReference type="EMBL" id="OZ034813">
    <property type="protein sequence ID" value="CAL1354580.1"/>
    <property type="molecule type" value="Genomic_DNA"/>
</dbReference>
<evidence type="ECO:0000256" key="1">
    <source>
        <dbReference type="SAM" id="MobiDB-lite"/>
    </source>
</evidence>